<accession>A0A5J4J5J3</accession>
<protein>
    <submittedName>
        <fullName evidence="1">Uncharacterized protein</fullName>
    </submittedName>
</protein>
<dbReference type="Proteomes" id="UP000391919">
    <property type="component" value="Unassembled WGS sequence"/>
</dbReference>
<evidence type="ECO:0000313" key="2">
    <source>
        <dbReference type="Proteomes" id="UP000391919"/>
    </source>
</evidence>
<name>A0A5J4J5J3_9BACI</name>
<keyword evidence="2" id="KW-1185">Reference proteome</keyword>
<proteinExistence type="predicted"/>
<comment type="caution">
    <text evidence="1">The sequence shown here is derived from an EMBL/GenBank/DDBJ whole genome shotgun (WGS) entry which is preliminary data.</text>
</comment>
<dbReference type="AlphaFoldDB" id="A0A5J4J5J3"/>
<dbReference type="Gene3D" id="3.40.50.980">
    <property type="match status" value="1"/>
</dbReference>
<organism evidence="1 2">
    <name type="scientific">Weizmannia acidilactici</name>
    <dbReference type="NCBI Taxonomy" id="2607726"/>
    <lineage>
        <taxon>Bacteria</taxon>
        <taxon>Bacillati</taxon>
        <taxon>Bacillota</taxon>
        <taxon>Bacilli</taxon>
        <taxon>Bacillales</taxon>
        <taxon>Bacillaceae</taxon>
        <taxon>Heyndrickxia</taxon>
    </lineage>
</organism>
<dbReference type="SUPFAM" id="SSF56801">
    <property type="entry name" value="Acetyl-CoA synthetase-like"/>
    <property type="match status" value="1"/>
</dbReference>
<evidence type="ECO:0000313" key="1">
    <source>
        <dbReference type="EMBL" id="GER70206.1"/>
    </source>
</evidence>
<gene>
    <name evidence="1" type="ORF">BpJC7_15090</name>
</gene>
<reference evidence="1 2" key="1">
    <citation type="submission" date="2019-09" db="EMBL/GenBank/DDBJ databases">
        <title>Draft genome sequence of Bacillus sp. JC-7.</title>
        <authorList>
            <person name="Tanaka N."/>
            <person name="Shiwa Y."/>
            <person name="Fujita N."/>
            <person name="Tanasupawat S."/>
        </authorList>
    </citation>
    <scope>NUCLEOTIDE SEQUENCE [LARGE SCALE GENOMIC DNA]</scope>
    <source>
        <strain evidence="1 2">JC-7</strain>
    </source>
</reference>
<dbReference type="EMBL" id="BKZQ01000016">
    <property type="protein sequence ID" value="GER70206.1"/>
    <property type="molecule type" value="Genomic_DNA"/>
</dbReference>
<sequence length="78" mass="9152">MSEKPWLSQYPPEIPTSIEYERKPVCAFLTEAAECYPEKKALHFIGKEMSYREVYESALKFARYLKKSGWKRATGLRS</sequence>